<dbReference type="Proteomes" id="UP000324222">
    <property type="component" value="Unassembled WGS sequence"/>
</dbReference>
<evidence type="ECO:0000313" key="3">
    <source>
        <dbReference type="Proteomes" id="UP000324222"/>
    </source>
</evidence>
<reference evidence="2 3" key="1">
    <citation type="submission" date="2019-05" db="EMBL/GenBank/DDBJ databases">
        <title>Another draft genome of Portunus trituberculatus and its Hox gene families provides insights of decapod evolution.</title>
        <authorList>
            <person name="Jeong J.-H."/>
            <person name="Song I."/>
            <person name="Kim S."/>
            <person name="Choi T."/>
            <person name="Kim D."/>
            <person name="Ryu S."/>
            <person name="Kim W."/>
        </authorList>
    </citation>
    <scope>NUCLEOTIDE SEQUENCE [LARGE SCALE GENOMIC DNA]</scope>
    <source>
        <tissue evidence="2">Muscle</tissue>
    </source>
</reference>
<accession>A0A5B7FWB8</accession>
<dbReference type="EMBL" id="VSRR010008981">
    <property type="protein sequence ID" value="MPC49605.1"/>
    <property type="molecule type" value="Genomic_DNA"/>
</dbReference>
<feature type="region of interest" description="Disordered" evidence="1">
    <location>
        <begin position="26"/>
        <end position="48"/>
    </location>
</feature>
<organism evidence="2 3">
    <name type="scientific">Portunus trituberculatus</name>
    <name type="common">Swimming crab</name>
    <name type="synonym">Neptunus trituberculatus</name>
    <dbReference type="NCBI Taxonomy" id="210409"/>
    <lineage>
        <taxon>Eukaryota</taxon>
        <taxon>Metazoa</taxon>
        <taxon>Ecdysozoa</taxon>
        <taxon>Arthropoda</taxon>
        <taxon>Crustacea</taxon>
        <taxon>Multicrustacea</taxon>
        <taxon>Malacostraca</taxon>
        <taxon>Eumalacostraca</taxon>
        <taxon>Eucarida</taxon>
        <taxon>Decapoda</taxon>
        <taxon>Pleocyemata</taxon>
        <taxon>Brachyura</taxon>
        <taxon>Eubrachyura</taxon>
        <taxon>Portunoidea</taxon>
        <taxon>Portunidae</taxon>
        <taxon>Portuninae</taxon>
        <taxon>Portunus</taxon>
    </lineage>
</organism>
<keyword evidence="3" id="KW-1185">Reference proteome</keyword>
<evidence type="ECO:0000256" key="1">
    <source>
        <dbReference type="SAM" id="MobiDB-lite"/>
    </source>
</evidence>
<name>A0A5B7FWB8_PORTR</name>
<dbReference type="AlphaFoldDB" id="A0A5B7FWB8"/>
<gene>
    <name evidence="2" type="ORF">E2C01_043412</name>
</gene>
<proteinExistence type="predicted"/>
<protein>
    <submittedName>
        <fullName evidence="2">Uncharacterized protein</fullName>
    </submittedName>
</protein>
<comment type="caution">
    <text evidence="2">The sequence shown here is derived from an EMBL/GenBank/DDBJ whole genome shotgun (WGS) entry which is preliminary data.</text>
</comment>
<evidence type="ECO:0000313" key="2">
    <source>
        <dbReference type="EMBL" id="MPC49605.1"/>
    </source>
</evidence>
<sequence>MSRDSPEARPGEWRSGELCISILPESESWSSGSSSSRRTLPLGSSSSSEGVVESAASLSRRCSTCRLFSMRSSSSLFSSEDCLSAATSPAVRHEYRAIALPLSKGSPAPSVAAPLGLLPARGDSLLLLLLIKKCKISGGVAASKVVAKVASSLRGPQSSVISTSCGCGRVLLTLRDSLRAGEAPAELPPTLSLLLRLKPPLSGPSGSCLSPREPASIEAKRRAAPGLFSRVTTGWKTSAAALGPPRLMERRRSPSKLLRVVWKAARAPSCRLGRAKSKLALPYL</sequence>